<feature type="transmembrane region" description="Helical" evidence="21">
    <location>
        <begin position="648"/>
        <end position="673"/>
    </location>
</feature>
<dbReference type="PROSITE" id="PS50011">
    <property type="entry name" value="PROTEIN_KINASE_DOM"/>
    <property type="match status" value="1"/>
</dbReference>
<dbReference type="PANTHER" id="PTHR27002:SF1111">
    <property type="entry name" value="NON-SPECIFIC SERINE_THREONINE PROTEIN KINASE"/>
    <property type="match status" value="1"/>
</dbReference>
<protein>
    <recommendedName>
        <fullName evidence="2">non-specific serine/threonine protein kinase</fullName>
        <ecNumber evidence="2">2.7.11.1</ecNumber>
    </recommendedName>
</protein>
<keyword evidence="14" id="KW-1015">Disulfide bond</keyword>
<feature type="domain" description="Bulb-type lectin" evidence="25">
    <location>
        <begin position="36"/>
        <end position="162"/>
    </location>
</feature>
<keyword evidence="9" id="KW-0547">Nucleotide-binding</keyword>
<dbReference type="CDD" id="cd00028">
    <property type="entry name" value="B_lectin"/>
    <property type="match status" value="1"/>
</dbReference>
<comment type="catalytic activity">
    <reaction evidence="18">
        <text>L-seryl-[protein] + ATP = O-phospho-L-seryl-[protein] + ADP + H(+)</text>
        <dbReference type="Rhea" id="RHEA:17989"/>
        <dbReference type="Rhea" id="RHEA-COMP:9863"/>
        <dbReference type="Rhea" id="RHEA-COMP:11604"/>
        <dbReference type="ChEBI" id="CHEBI:15378"/>
        <dbReference type="ChEBI" id="CHEBI:29999"/>
        <dbReference type="ChEBI" id="CHEBI:30616"/>
        <dbReference type="ChEBI" id="CHEBI:83421"/>
        <dbReference type="ChEBI" id="CHEBI:456216"/>
        <dbReference type="EC" id="2.7.11.1"/>
    </reaction>
</comment>
<dbReference type="InterPro" id="IPR008271">
    <property type="entry name" value="Ser/Thr_kinase_AS"/>
</dbReference>
<feature type="domain" description="EGF-like" evidence="24">
    <location>
        <begin position="296"/>
        <end position="333"/>
    </location>
</feature>
<gene>
    <name evidence="28 29" type="primary">LOC109000305</name>
</gene>
<keyword evidence="27" id="KW-1185">Reference proteome</keyword>
<dbReference type="InterPro" id="IPR003609">
    <property type="entry name" value="Pan_app"/>
</dbReference>
<evidence type="ECO:0000256" key="5">
    <source>
        <dbReference type="ARBA" id="ARBA00022679"/>
    </source>
</evidence>
<keyword evidence="8" id="KW-0430">Lectin</keyword>
<dbReference type="InterPro" id="IPR001245">
    <property type="entry name" value="Ser-Thr/Tyr_kinase_cat_dom"/>
</dbReference>
<dbReference type="FunFam" id="1.10.510.10:FF:000060">
    <property type="entry name" value="G-type lectin S-receptor-like serine/threonine-protein kinase"/>
    <property type="match status" value="1"/>
</dbReference>
<evidence type="ECO:0000313" key="29">
    <source>
        <dbReference type="RefSeq" id="XP_018832682.1"/>
    </source>
</evidence>
<dbReference type="PROSITE" id="PS50026">
    <property type="entry name" value="EGF_3"/>
    <property type="match status" value="1"/>
</dbReference>
<dbReference type="OrthoDB" id="1741851at2759"/>
<feature type="region of interest" description="Disordered" evidence="20">
    <location>
        <begin position="1031"/>
        <end position="1051"/>
    </location>
</feature>
<evidence type="ECO:0000256" key="17">
    <source>
        <dbReference type="ARBA" id="ARBA00047899"/>
    </source>
</evidence>
<comment type="catalytic activity">
    <reaction evidence="17">
        <text>L-threonyl-[protein] + ATP = O-phospho-L-threonyl-[protein] + ADP + H(+)</text>
        <dbReference type="Rhea" id="RHEA:46608"/>
        <dbReference type="Rhea" id="RHEA-COMP:11060"/>
        <dbReference type="Rhea" id="RHEA-COMP:11605"/>
        <dbReference type="ChEBI" id="CHEBI:15378"/>
        <dbReference type="ChEBI" id="CHEBI:30013"/>
        <dbReference type="ChEBI" id="CHEBI:30616"/>
        <dbReference type="ChEBI" id="CHEBI:61977"/>
        <dbReference type="ChEBI" id="CHEBI:456216"/>
        <dbReference type="EC" id="2.7.11.1"/>
    </reaction>
</comment>
<evidence type="ECO:0000256" key="19">
    <source>
        <dbReference type="PROSITE-ProRule" id="PRU00076"/>
    </source>
</evidence>
<evidence type="ECO:0000256" key="8">
    <source>
        <dbReference type="ARBA" id="ARBA00022734"/>
    </source>
</evidence>
<comment type="subcellular location">
    <subcellularLocation>
        <location evidence="1">Cell membrane</location>
        <topology evidence="1">Single-pass type I membrane protein</topology>
    </subcellularLocation>
</comment>
<feature type="compositionally biased region" description="Low complexity" evidence="20">
    <location>
        <begin position="1031"/>
        <end position="1040"/>
    </location>
</feature>
<feature type="domain" description="Apple" evidence="26">
    <location>
        <begin position="344"/>
        <end position="438"/>
    </location>
</feature>
<evidence type="ECO:0000256" key="21">
    <source>
        <dbReference type="SAM" id="Phobius"/>
    </source>
</evidence>
<dbReference type="GO" id="GO:0048544">
    <property type="term" value="P:recognition of pollen"/>
    <property type="evidence" value="ECO:0007669"/>
    <property type="project" value="InterPro"/>
</dbReference>
<keyword evidence="12 21" id="KW-1133">Transmembrane helix</keyword>
<keyword evidence="10" id="KW-0418">Kinase</keyword>
<evidence type="ECO:0000256" key="2">
    <source>
        <dbReference type="ARBA" id="ARBA00012513"/>
    </source>
</evidence>
<keyword evidence="3" id="KW-1003">Cell membrane</keyword>
<evidence type="ECO:0000256" key="10">
    <source>
        <dbReference type="ARBA" id="ARBA00022777"/>
    </source>
</evidence>
<dbReference type="GeneID" id="109000305"/>
<dbReference type="Pfam" id="PF08276">
    <property type="entry name" value="PAN_2"/>
    <property type="match status" value="1"/>
</dbReference>
<evidence type="ECO:0000259" key="24">
    <source>
        <dbReference type="PROSITE" id="PS50026"/>
    </source>
</evidence>
<evidence type="ECO:0000256" key="15">
    <source>
        <dbReference type="ARBA" id="ARBA00023170"/>
    </source>
</evidence>
<dbReference type="Pfam" id="PF07714">
    <property type="entry name" value="PK_Tyr_Ser-Thr"/>
    <property type="match status" value="1"/>
</dbReference>
<keyword evidence="4" id="KW-0723">Serine/threonine-protein kinase</keyword>
<keyword evidence="19" id="KW-0245">EGF-like domain</keyword>
<dbReference type="PANTHER" id="PTHR27002">
    <property type="entry name" value="RECEPTOR-LIKE SERINE/THREONINE-PROTEIN KINASE SD1-8"/>
    <property type="match status" value="1"/>
</dbReference>
<keyword evidence="6 21" id="KW-0812">Transmembrane</keyword>
<dbReference type="GO" id="GO:0006955">
    <property type="term" value="P:immune response"/>
    <property type="evidence" value="ECO:0000318"/>
    <property type="project" value="GO_Central"/>
</dbReference>
<dbReference type="CDD" id="cd14066">
    <property type="entry name" value="STKc_IRAK"/>
    <property type="match status" value="1"/>
</dbReference>
<dbReference type="PROSITE" id="PS00108">
    <property type="entry name" value="PROTEIN_KINASE_ST"/>
    <property type="match status" value="1"/>
</dbReference>
<dbReference type="InterPro" id="IPR001480">
    <property type="entry name" value="Bulb-type_lectin_dom"/>
</dbReference>
<dbReference type="SUPFAM" id="SSF51110">
    <property type="entry name" value="alpha-D-mannose-specific plant lectins"/>
    <property type="match status" value="1"/>
</dbReference>
<dbReference type="PROSITE" id="PS50927">
    <property type="entry name" value="BULB_LECTIN"/>
    <property type="match status" value="1"/>
</dbReference>
<name>A0A2I4FLZ3_JUGRE</name>
<dbReference type="Gene3D" id="3.30.200.20">
    <property type="entry name" value="Phosphorylase Kinase, domain 1"/>
    <property type="match status" value="1"/>
</dbReference>
<comment type="caution">
    <text evidence="19">Lacks conserved residue(s) required for the propagation of feature annotation.</text>
</comment>
<evidence type="ECO:0000256" key="1">
    <source>
        <dbReference type="ARBA" id="ARBA00004251"/>
    </source>
</evidence>
<evidence type="ECO:0000256" key="3">
    <source>
        <dbReference type="ARBA" id="ARBA00022475"/>
    </source>
</evidence>
<dbReference type="InterPro" id="IPR000719">
    <property type="entry name" value="Prot_kinase_dom"/>
</dbReference>
<evidence type="ECO:0000256" key="18">
    <source>
        <dbReference type="ARBA" id="ARBA00048679"/>
    </source>
</evidence>
<evidence type="ECO:0000256" key="9">
    <source>
        <dbReference type="ARBA" id="ARBA00022741"/>
    </source>
</evidence>
<dbReference type="Pfam" id="PF00954">
    <property type="entry name" value="S_locus_glycop"/>
    <property type="match status" value="1"/>
</dbReference>
<evidence type="ECO:0000256" key="13">
    <source>
        <dbReference type="ARBA" id="ARBA00023136"/>
    </source>
</evidence>
<evidence type="ECO:0000256" key="7">
    <source>
        <dbReference type="ARBA" id="ARBA00022729"/>
    </source>
</evidence>
<dbReference type="Pfam" id="PF01453">
    <property type="entry name" value="B_lectin"/>
    <property type="match status" value="1"/>
</dbReference>
<evidence type="ECO:0000259" key="26">
    <source>
        <dbReference type="PROSITE" id="PS50948"/>
    </source>
</evidence>
<evidence type="ECO:0000259" key="23">
    <source>
        <dbReference type="PROSITE" id="PS50011"/>
    </source>
</evidence>
<sequence>MASHRRTLNRRSSSRCLLSCVFFFLASSLHVNCYPGDILKHGEFISESGTLVSAEGTFELRFFTTRNDTTSPKIFVGICYKWDRDTVVWVANRDNPLPADVTGVFRIAEDGNLKVLDSSTGKQYWSTTLERSSSTNRTVKLMDSGNLVLSDDHMPTSLWESFKNPTDTFLSGMKMDENLTLTSWQEDDDPGSGLYTFKLDQQGEGHYVVSKKYLPHWKGRMPGTFSSSDEMPYLIPYLLSNFSESVKHYYKIDFPKNPSKQRSSNFIRLVMNNTGQLQYLTWDKTKRIWSLTWSKPEDECGIYNYCGKFGSCNINNWPFLCKCLPGFKPTHPVDWDSGDFSGGCIRNLTSTSNKIDIFLSLKMMKVSDPYSDFKVANETECETSCLESSQCVAYSYQEAENITERGDTTTVSDNICWVWNENIGDLQEEYKHLGRNLCVRVAKADIESTARTCEPCGTYTIPYPLSTGQDCGDPMYFIFDCNNSSGQVNFKAPNGAQRVVSIDPSARNIVIQVEFQEYLDARNSRIIPWLNESLPFFSTSKFITDIGNSIGQLKGRANASRQSKNKVGVEFSWKPPLMEPTCTSSEGCKDWPNSACNATIDGKLRCLCHPNFRWDGSNLNCTKEGDFPTSSEEPSKEPSKDQPSTRKIPLLLIVVLPLACVTALACIIIFMYIRKMAKRQEVIREKRKQALHALDSEKHVKDLIDSVGSIEEDGQGIEVPFFDLDCILAATNNFSDANRLGQGGYGPVYLGTFPGGHEIAVKRLSSVSRQGLQEFKNEVVLISKLQHRNLVRLRGYCINGDEKILLYEYMPNRSLDSFIFDKNQSMLLDWNIRFNIILGITRGLLYLHQDSRLRIIHRDLKTSNILLDEEMNPKISDFGLARMVGGKETGDNTTRVAGTLGYMSPEYALNGIFSVKSDVYSFGIVLLEIICGKKNIGFYQSEEAMSLVAYAWRLWEENRVLDSMDQSLRESCNVDQFLKCVNIAFLCVQEDPSDRPTISNIIAMLDSETATVPTPRQPAFVLRKGLSSTASSSSRAHTSTEWTSSLRETSI</sequence>
<dbReference type="InterPro" id="IPR000858">
    <property type="entry name" value="S_locus_glycoprot_dom"/>
</dbReference>
<dbReference type="InterPro" id="IPR011009">
    <property type="entry name" value="Kinase-like_dom_sf"/>
</dbReference>
<keyword evidence="5" id="KW-0808">Transferase</keyword>
<evidence type="ECO:0000313" key="27">
    <source>
        <dbReference type="Proteomes" id="UP000235220"/>
    </source>
</evidence>
<keyword evidence="16" id="KW-0325">Glycoprotein</keyword>
<accession>A0A2I4FLZ3</accession>
<keyword evidence="13 21" id="KW-0472">Membrane</keyword>
<dbReference type="Gene3D" id="2.90.10.10">
    <property type="entry name" value="Bulb-type lectin domain"/>
    <property type="match status" value="1"/>
</dbReference>
<dbReference type="SUPFAM" id="SSF56112">
    <property type="entry name" value="Protein kinase-like (PK-like)"/>
    <property type="match status" value="1"/>
</dbReference>
<evidence type="ECO:0000256" key="4">
    <source>
        <dbReference type="ARBA" id="ARBA00022527"/>
    </source>
</evidence>
<keyword evidence="15" id="KW-0675">Receptor</keyword>
<dbReference type="Gene3D" id="1.10.510.10">
    <property type="entry name" value="Transferase(Phosphotransferase) domain 1"/>
    <property type="match status" value="1"/>
</dbReference>
<dbReference type="Proteomes" id="UP000235220">
    <property type="component" value="Chromosome 10"/>
</dbReference>
<reference evidence="28 29" key="1">
    <citation type="submission" date="2025-04" db="UniProtKB">
        <authorList>
            <consortium name="RefSeq"/>
        </authorList>
    </citation>
    <scope>IDENTIFICATION</scope>
    <source>
        <tissue evidence="28 29">Leaves</tissue>
    </source>
</reference>
<evidence type="ECO:0000256" key="22">
    <source>
        <dbReference type="SAM" id="SignalP"/>
    </source>
</evidence>
<keyword evidence="11" id="KW-0067">ATP-binding</keyword>
<dbReference type="GO" id="GO:0004674">
    <property type="term" value="F:protein serine/threonine kinase activity"/>
    <property type="evidence" value="ECO:0000318"/>
    <property type="project" value="GO_Central"/>
</dbReference>
<dbReference type="GO" id="GO:0030246">
    <property type="term" value="F:carbohydrate binding"/>
    <property type="evidence" value="ECO:0007669"/>
    <property type="project" value="UniProtKB-KW"/>
</dbReference>
<dbReference type="InterPro" id="IPR036426">
    <property type="entry name" value="Bulb-type_lectin_dom_sf"/>
</dbReference>
<dbReference type="GO" id="GO:0005886">
    <property type="term" value="C:plasma membrane"/>
    <property type="evidence" value="ECO:0000318"/>
    <property type="project" value="GO_Central"/>
</dbReference>
<evidence type="ECO:0000256" key="14">
    <source>
        <dbReference type="ARBA" id="ARBA00023157"/>
    </source>
</evidence>
<dbReference type="GO" id="GO:0005524">
    <property type="term" value="F:ATP binding"/>
    <property type="evidence" value="ECO:0007669"/>
    <property type="project" value="UniProtKB-KW"/>
</dbReference>
<evidence type="ECO:0000256" key="12">
    <source>
        <dbReference type="ARBA" id="ARBA00022989"/>
    </source>
</evidence>
<feature type="chain" id="PRO_5014290168" description="non-specific serine/threonine protein kinase" evidence="22">
    <location>
        <begin position="29"/>
        <end position="1051"/>
    </location>
</feature>
<dbReference type="AlphaFoldDB" id="A0A2I4FLZ3"/>
<evidence type="ECO:0000256" key="16">
    <source>
        <dbReference type="ARBA" id="ARBA00023180"/>
    </source>
</evidence>
<dbReference type="Gramene" id="Jr10_14580_p1">
    <property type="protein sequence ID" value="cds.Jr10_14580_p1"/>
    <property type="gene ID" value="Jr10_14580"/>
</dbReference>
<dbReference type="EC" id="2.7.11.1" evidence="2"/>
<evidence type="ECO:0000256" key="11">
    <source>
        <dbReference type="ARBA" id="ARBA00022840"/>
    </source>
</evidence>
<keyword evidence="7 22" id="KW-0732">Signal</keyword>
<dbReference type="GO" id="GO:0007165">
    <property type="term" value="P:signal transduction"/>
    <property type="evidence" value="ECO:0000318"/>
    <property type="project" value="GO_Central"/>
</dbReference>
<feature type="compositionally biased region" description="Polar residues" evidence="20">
    <location>
        <begin position="1041"/>
        <end position="1051"/>
    </location>
</feature>
<dbReference type="RefSeq" id="XP_018832680.1">
    <property type="nucleotide sequence ID" value="XM_018977135.2"/>
</dbReference>
<dbReference type="CDD" id="cd01098">
    <property type="entry name" value="PAN_AP_plant"/>
    <property type="match status" value="1"/>
</dbReference>
<dbReference type="KEGG" id="jre:109000305"/>
<evidence type="ECO:0000256" key="20">
    <source>
        <dbReference type="SAM" id="MobiDB-lite"/>
    </source>
</evidence>
<organism evidence="27 29">
    <name type="scientific">Juglans regia</name>
    <name type="common">English walnut</name>
    <dbReference type="NCBI Taxonomy" id="51240"/>
    <lineage>
        <taxon>Eukaryota</taxon>
        <taxon>Viridiplantae</taxon>
        <taxon>Streptophyta</taxon>
        <taxon>Embryophyta</taxon>
        <taxon>Tracheophyta</taxon>
        <taxon>Spermatophyta</taxon>
        <taxon>Magnoliopsida</taxon>
        <taxon>eudicotyledons</taxon>
        <taxon>Gunneridae</taxon>
        <taxon>Pentapetalae</taxon>
        <taxon>rosids</taxon>
        <taxon>fabids</taxon>
        <taxon>Fagales</taxon>
        <taxon>Juglandaceae</taxon>
        <taxon>Juglans</taxon>
    </lineage>
</organism>
<dbReference type="SMART" id="SM00108">
    <property type="entry name" value="B_lectin"/>
    <property type="match status" value="1"/>
</dbReference>
<feature type="signal peptide" evidence="22">
    <location>
        <begin position="1"/>
        <end position="28"/>
    </location>
</feature>
<evidence type="ECO:0000259" key="25">
    <source>
        <dbReference type="PROSITE" id="PS50927"/>
    </source>
</evidence>
<feature type="domain" description="Protein kinase" evidence="23">
    <location>
        <begin position="734"/>
        <end position="1020"/>
    </location>
</feature>
<dbReference type="SMART" id="SM00220">
    <property type="entry name" value="S_TKc"/>
    <property type="match status" value="1"/>
</dbReference>
<evidence type="ECO:0000256" key="6">
    <source>
        <dbReference type="ARBA" id="ARBA00022692"/>
    </source>
</evidence>
<proteinExistence type="predicted"/>
<dbReference type="PROSITE" id="PS50948">
    <property type="entry name" value="PAN"/>
    <property type="match status" value="1"/>
</dbReference>
<evidence type="ECO:0000313" key="28">
    <source>
        <dbReference type="RefSeq" id="XP_018832680.1"/>
    </source>
</evidence>
<dbReference type="FunFam" id="3.30.200.20:FF:000330">
    <property type="entry name" value="G-type lectin S-receptor-like serine/threonine-protein kinase At4g03230"/>
    <property type="match status" value="1"/>
</dbReference>
<dbReference type="RefSeq" id="XP_018832682.1">
    <property type="nucleotide sequence ID" value="XM_018977137.2"/>
</dbReference>
<dbReference type="InterPro" id="IPR000742">
    <property type="entry name" value="EGF"/>
</dbReference>